<reference evidence="6" key="1">
    <citation type="submission" date="2022-08" db="EMBL/GenBank/DDBJ databases">
        <title>Novel sulfate-reducing endosymbionts in the free-living metamonad Anaeramoeba.</title>
        <authorList>
            <person name="Jerlstrom-Hultqvist J."/>
            <person name="Cepicka I."/>
            <person name="Gallot-Lavallee L."/>
            <person name="Salas-Leiva D."/>
            <person name="Curtis B.A."/>
            <person name="Zahonova K."/>
            <person name="Pipaliya S."/>
            <person name="Dacks J."/>
            <person name="Roger A.J."/>
        </authorList>
    </citation>
    <scope>NUCLEOTIDE SEQUENCE</scope>
    <source>
        <strain evidence="6">Schooner1</strain>
    </source>
</reference>
<dbReference type="InterPro" id="IPR036028">
    <property type="entry name" value="SH3-like_dom_sf"/>
</dbReference>
<organism evidence="6 7">
    <name type="scientific">Anaeramoeba flamelloides</name>
    <dbReference type="NCBI Taxonomy" id="1746091"/>
    <lineage>
        <taxon>Eukaryota</taxon>
        <taxon>Metamonada</taxon>
        <taxon>Anaeramoebidae</taxon>
        <taxon>Anaeramoeba</taxon>
    </lineage>
</organism>
<evidence type="ECO:0000256" key="3">
    <source>
        <dbReference type="SAM" id="Coils"/>
    </source>
</evidence>
<sequence>MSTNYEKLQKVIQALNELRIPYKETHKRLVAVKKMRETFKKGQIEYPKQLDQEINDLQEQLDALKKRRSILNSLQELLASIGEVVAEFNGKGSKELPVIVGDKLLILKKDNEGFTTGKLIGSRVSRKGKVPTSCLTITESEKMEEFEFEKLWVIAQDNLDQYFEKKKKNENKTDKNNNSNSQSEKVKKPEKDNTIAQNNKTTQIPPERELLNPLKVVACFTWHPLADDNLEVAFNEKLLLLATREDGWARVQNENEEKGLVPLKWLVPFVQINENPPIDLLPPKVDRSTKAGCTVYPEWMIESATNIENLKKQNLWLRNEIDRLNEEISNESDLSEKLRSEIGLN</sequence>
<protein>
    <submittedName>
        <fullName evidence="6">Nephrocystin-1</fullName>
    </submittedName>
</protein>
<keyword evidence="7" id="KW-1185">Reference proteome</keyword>
<evidence type="ECO:0000259" key="5">
    <source>
        <dbReference type="PROSITE" id="PS50002"/>
    </source>
</evidence>
<dbReference type="PROSITE" id="PS50002">
    <property type="entry name" value="SH3"/>
    <property type="match status" value="1"/>
</dbReference>
<dbReference type="SMART" id="SM00326">
    <property type="entry name" value="SH3"/>
    <property type="match status" value="2"/>
</dbReference>
<feature type="compositionally biased region" description="Basic and acidic residues" evidence="4">
    <location>
        <begin position="184"/>
        <end position="193"/>
    </location>
</feature>
<comment type="caution">
    <text evidence="6">The sequence shown here is derived from an EMBL/GenBank/DDBJ whole genome shotgun (WGS) entry which is preliminary data.</text>
</comment>
<feature type="region of interest" description="Disordered" evidence="4">
    <location>
        <begin position="166"/>
        <end position="207"/>
    </location>
</feature>
<dbReference type="CDD" id="cd00174">
    <property type="entry name" value="SH3"/>
    <property type="match status" value="1"/>
</dbReference>
<keyword evidence="1 2" id="KW-0728">SH3 domain</keyword>
<feature type="coiled-coil region" evidence="3">
    <location>
        <begin position="307"/>
        <end position="341"/>
    </location>
</feature>
<dbReference type="InterPro" id="IPR001452">
    <property type="entry name" value="SH3_domain"/>
</dbReference>
<feature type="coiled-coil region" evidence="3">
    <location>
        <begin position="47"/>
        <end position="74"/>
    </location>
</feature>
<dbReference type="SUPFAM" id="SSF50044">
    <property type="entry name" value="SH3-domain"/>
    <property type="match status" value="2"/>
</dbReference>
<feature type="domain" description="SH3" evidence="5">
    <location>
        <begin position="77"/>
        <end position="140"/>
    </location>
</feature>
<evidence type="ECO:0000256" key="4">
    <source>
        <dbReference type="SAM" id="MobiDB-lite"/>
    </source>
</evidence>
<dbReference type="Gene3D" id="2.30.30.40">
    <property type="entry name" value="SH3 Domains"/>
    <property type="match status" value="2"/>
</dbReference>
<keyword evidence="3" id="KW-0175">Coiled coil</keyword>
<proteinExistence type="predicted"/>
<name>A0ABQ8XMT4_9EUKA</name>
<dbReference type="EMBL" id="JAOAOG010000279">
    <property type="protein sequence ID" value="KAJ6233312.1"/>
    <property type="molecule type" value="Genomic_DNA"/>
</dbReference>
<evidence type="ECO:0000256" key="2">
    <source>
        <dbReference type="PROSITE-ProRule" id="PRU00192"/>
    </source>
</evidence>
<accession>A0ABQ8XMT4</accession>
<evidence type="ECO:0000313" key="6">
    <source>
        <dbReference type="EMBL" id="KAJ6233312.1"/>
    </source>
</evidence>
<gene>
    <name evidence="6" type="ORF">M0813_04182</name>
</gene>
<dbReference type="Proteomes" id="UP001150062">
    <property type="component" value="Unassembled WGS sequence"/>
</dbReference>
<feature type="compositionally biased region" description="Polar residues" evidence="4">
    <location>
        <begin position="194"/>
        <end position="204"/>
    </location>
</feature>
<evidence type="ECO:0000256" key="1">
    <source>
        <dbReference type="ARBA" id="ARBA00022443"/>
    </source>
</evidence>
<evidence type="ECO:0000313" key="7">
    <source>
        <dbReference type="Proteomes" id="UP001150062"/>
    </source>
</evidence>